<comment type="caution">
    <text evidence="1">The sequence shown here is derived from an EMBL/GenBank/DDBJ whole genome shotgun (WGS) entry which is preliminary data.</text>
</comment>
<accession>A0A6V8PGB2</accession>
<name>A0A6V8PGB2_9ACTN</name>
<dbReference type="Proteomes" id="UP000588083">
    <property type="component" value="Unassembled WGS sequence"/>
</dbReference>
<sequence>RGNFLRQVNTRFTESLRFNTLVHELIHNLLGDNMNALGENWVLAYLKERYGGEPYRTQIHVLVHAIHAVLHCGFLRGEIEELKFARAPDYVRSWEIIERQGGPFHILKEFTSWIREKKSEV</sequence>
<reference evidence="1 2" key="1">
    <citation type="journal article" date="2020" name="Front. Microbiol.">
        <title>Single-cell genomics of novel Actinobacteria with the Wood-Ljungdahl pathway discovered in a serpentinizing system.</title>
        <authorList>
            <person name="Merino N."/>
            <person name="Kawai M."/>
            <person name="Boyd E.S."/>
            <person name="Colman D.R."/>
            <person name="McGlynn S.E."/>
            <person name="Nealson K.H."/>
            <person name="Kurokawa K."/>
            <person name="Hongoh Y."/>
        </authorList>
    </citation>
    <scope>NUCLEOTIDE SEQUENCE [LARGE SCALE GENOMIC DNA]</scope>
    <source>
        <strain evidence="1 2">S34</strain>
    </source>
</reference>
<protein>
    <submittedName>
        <fullName evidence="1">Uncharacterized protein</fullName>
    </submittedName>
</protein>
<evidence type="ECO:0000313" key="1">
    <source>
        <dbReference type="EMBL" id="GFP31692.1"/>
    </source>
</evidence>
<gene>
    <name evidence="1" type="ORF">HKBW3S34_02613</name>
</gene>
<organism evidence="1 2">
    <name type="scientific">Candidatus Hakubella thermalkaliphila</name>
    <dbReference type="NCBI Taxonomy" id="2754717"/>
    <lineage>
        <taxon>Bacteria</taxon>
        <taxon>Bacillati</taxon>
        <taxon>Actinomycetota</taxon>
        <taxon>Actinomycetota incertae sedis</taxon>
        <taxon>Candidatus Hakubellales</taxon>
        <taxon>Candidatus Hakubellaceae</taxon>
        <taxon>Candidatus Hakubella</taxon>
    </lineage>
</organism>
<dbReference type="RefSeq" id="WP_219857278.1">
    <property type="nucleotide sequence ID" value="NZ_BLRZ01000510.1"/>
</dbReference>
<dbReference type="AlphaFoldDB" id="A0A6V8PGB2"/>
<keyword evidence="2" id="KW-1185">Reference proteome</keyword>
<dbReference type="EMBL" id="BLRZ01000510">
    <property type="protein sequence ID" value="GFP31692.1"/>
    <property type="molecule type" value="Genomic_DNA"/>
</dbReference>
<proteinExistence type="predicted"/>
<feature type="non-terminal residue" evidence="1">
    <location>
        <position position="1"/>
    </location>
</feature>
<evidence type="ECO:0000313" key="2">
    <source>
        <dbReference type="Proteomes" id="UP000588083"/>
    </source>
</evidence>